<gene>
    <name evidence="11" type="ORF">J40TS1_11980</name>
</gene>
<evidence type="ECO:0000313" key="12">
    <source>
        <dbReference type="Proteomes" id="UP000683139"/>
    </source>
</evidence>
<evidence type="ECO:0000256" key="2">
    <source>
        <dbReference type="ARBA" id="ARBA00022490"/>
    </source>
</evidence>
<dbReference type="Pfam" id="PF00072">
    <property type="entry name" value="Response_reg"/>
    <property type="match status" value="1"/>
</dbReference>
<dbReference type="Gene3D" id="3.40.50.2300">
    <property type="match status" value="1"/>
</dbReference>
<keyword evidence="7" id="KW-0804">Transcription</keyword>
<keyword evidence="6" id="KW-0238">DNA-binding</keyword>
<dbReference type="SMART" id="SM00448">
    <property type="entry name" value="REC"/>
    <property type="match status" value="1"/>
</dbReference>
<dbReference type="InterPro" id="IPR051552">
    <property type="entry name" value="HptR"/>
</dbReference>
<dbReference type="SMART" id="SM00342">
    <property type="entry name" value="HTH_ARAC"/>
    <property type="match status" value="1"/>
</dbReference>
<comment type="subcellular location">
    <subcellularLocation>
        <location evidence="1">Cytoplasm</location>
    </subcellularLocation>
</comment>
<dbReference type="InterPro" id="IPR009057">
    <property type="entry name" value="Homeodomain-like_sf"/>
</dbReference>
<dbReference type="EMBL" id="BOSE01000002">
    <property type="protein sequence ID" value="GIP15556.1"/>
    <property type="molecule type" value="Genomic_DNA"/>
</dbReference>
<reference evidence="11" key="1">
    <citation type="submission" date="2021-03" db="EMBL/GenBank/DDBJ databases">
        <title>Antimicrobial resistance genes in bacteria isolated from Japanese honey, and their potential for conferring macrolide and lincosamide resistance in the American foulbrood pathogen Paenibacillus larvae.</title>
        <authorList>
            <person name="Okamoto M."/>
            <person name="Kumagai M."/>
            <person name="Kanamori H."/>
            <person name="Takamatsu D."/>
        </authorList>
    </citation>
    <scope>NUCLEOTIDE SEQUENCE</scope>
    <source>
        <strain evidence="11">J40TS1</strain>
    </source>
</reference>
<keyword evidence="2" id="KW-0963">Cytoplasm</keyword>
<dbReference type="Pfam" id="PF12833">
    <property type="entry name" value="HTH_18"/>
    <property type="match status" value="1"/>
</dbReference>
<dbReference type="RefSeq" id="WP_213513854.1">
    <property type="nucleotide sequence ID" value="NZ_BOSE01000002.1"/>
</dbReference>
<keyword evidence="5" id="KW-0805">Transcription regulation</keyword>
<comment type="caution">
    <text evidence="11">The sequence shown here is derived from an EMBL/GenBank/DDBJ whole genome shotgun (WGS) entry which is preliminary data.</text>
</comment>
<organism evidence="11 12">
    <name type="scientific">Paenibacillus montaniterrae</name>
    <dbReference type="NCBI Taxonomy" id="429341"/>
    <lineage>
        <taxon>Bacteria</taxon>
        <taxon>Bacillati</taxon>
        <taxon>Bacillota</taxon>
        <taxon>Bacilli</taxon>
        <taxon>Bacillales</taxon>
        <taxon>Paenibacillaceae</taxon>
        <taxon>Paenibacillus</taxon>
    </lineage>
</organism>
<evidence type="ECO:0000256" key="8">
    <source>
        <dbReference type="PROSITE-ProRule" id="PRU00169"/>
    </source>
</evidence>
<dbReference type="Gene3D" id="1.10.10.60">
    <property type="entry name" value="Homeodomain-like"/>
    <property type="match status" value="2"/>
</dbReference>
<dbReference type="GO" id="GO:0003700">
    <property type="term" value="F:DNA-binding transcription factor activity"/>
    <property type="evidence" value="ECO:0007669"/>
    <property type="project" value="InterPro"/>
</dbReference>
<dbReference type="PRINTS" id="PR00032">
    <property type="entry name" value="HTHARAC"/>
</dbReference>
<sequence length="517" mass="59884">MINVLIVDDELEIRKGLHLKVDWQQLGFNIAAEAVHGEDALEKLTEQPIDVVITDMNMPVMDGIALLSQIQQQYPGIKSVVLTGYDDFVYTKAAIRHRAVEYLLKPVMPDELEQLLLQLKQTIMNERQERLVDQESSRKYERWFQEIRENFALHMLKGDLSPIIMSKAAPIQMKPWDEAAIQVATFGLQADKAHEAKQETEQFQLPFELIMRELAQQHAEQLFICKDSSYPHLLHLVCRDGSSTRLQMIESFKQQLKQVLGFELVLGISGEVCGFAQWHHAYMDALLQWSLHNSEAHQHTALHGHIGRLNDEMLIRLLQKDDLNPALQYIRTTFTEAKQLSHTELVRRIFEVLIALERLLQEQKASVVHTHSIWLNPEQVLKLTTVDKAIAYVERYLQESHKSMRQESNEDIFDEVLAYIGQNYVYEITLPSLAEKFNYNTSYFSELFKSKVGQSFVQYLSEIRMKHACHLLETTELGLSDIAELTGFSNASYFSSRFKKMFHISPSEYRNEKSKTQ</sequence>
<dbReference type="GO" id="GO:0005737">
    <property type="term" value="C:cytoplasm"/>
    <property type="evidence" value="ECO:0007669"/>
    <property type="project" value="UniProtKB-SubCell"/>
</dbReference>
<dbReference type="InterPro" id="IPR001789">
    <property type="entry name" value="Sig_transdc_resp-reg_receiver"/>
</dbReference>
<feature type="modified residue" description="4-aspartylphosphate" evidence="8">
    <location>
        <position position="55"/>
    </location>
</feature>
<evidence type="ECO:0000256" key="1">
    <source>
        <dbReference type="ARBA" id="ARBA00004496"/>
    </source>
</evidence>
<keyword evidence="3 8" id="KW-0597">Phosphoprotein</keyword>
<keyword evidence="12" id="KW-1185">Reference proteome</keyword>
<protein>
    <submittedName>
        <fullName evidence="11">AraC family transcriptional regulator</fullName>
    </submittedName>
</protein>
<proteinExistence type="predicted"/>
<dbReference type="PROSITE" id="PS01124">
    <property type="entry name" value="HTH_ARAC_FAMILY_2"/>
    <property type="match status" value="1"/>
</dbReference>
<evidence type="ECO:0000259" key="9">
    <source>
        <dbReference type="PROSITE" id="PS01124"/>
    </source>
</evidence>
<dbReference type="AlphaFoldDB" id="A0A919YNV4"/>
<accession>A0A919YNV4</accession>
<evidence type="ECO:0000256" key="7">
    <source>
        <dbReference type="ARBA" id="ARBA00023163"/>
    </source>
</evidence>
<dbReference type="InterPro" id="IPR011006">
    <property type="entry name" value="CheY-like_superfamily"/>
</dbReference>
<evidence type="ECO:0000256" key="4">
    <source>
        <dbReference type="ARBA" id="ARBA00023012"/>
    </source>
</evidence>
<name>A0A919YNV4_9BACL</name>
<keyword evidence="4" id="KW-0902">Two-component regulatory system</keyword>
<dbReference type="PROSITE" id="PS50110">
    <property type="entry name" value="RESPONSE_REGULATORY"/>
    <property type="match status" value="1"/>
</dbReference>
<dbReference type="GO" id="GO:0043565">
    <property type="term" value="F:sequence-specific DNA binding"/>
    <property type="evidence" value="ECO:0007669"/>
    <property type="project" value="InterPro"/>
</dbReference>
<dbReference type="CDD" id="cd17536">
    <property type="entry name" value="REC_YesN-like"/>
    <property type="match status" value="1"/>
</dbReference>
<dbReference type="GO" id="GO:0000160">
    <property type="term" value="P:phosphorelay signal transduction system"/>
    <property type="evidence" value="ECO:0007669"/>
    <property type="project" value="UniProtKB-KW"/>
</dbReference>
<feature type="domain" description="HTH araC/xylS-type" evidence="9">
    <location>
        <begin position="414"/>
        <end position="512"/>
    </location>
</feature>
<evidence type="ECO:0000256" key="5">
    <source>
        <dbReference type="ARBA" id="ARBA00023015"/>
    </source>
</evidence>
<evidence type="ECO:0000256" key="6">
    <source>
        <dbReference type="ARBA" id="ARBA00023125"/>
    </source>
</evidence>
<dbReference type="Proteomes" id="UP000683139">
    <property type="component" value="Unassembled WGS sequence"/>
</dbReference>
<dbReference type="PANTHER" id="PTHR42713:SF3">
    <property type="entry name" value="TRANSCRIPTIONAL REGULATORY PROTEIN HPTR"/>
    <property type="match status" value="1"/>
</dbReference>
<dbReference type="InterPro" id="IPR018060">
    <property type="entry name" value="HTH_AraC"/>
</dbReference>
<dbReference type="InterPro" id="IPR020449">
    <property type="entry name" value="Tscrpt_reg_AraC-type_HTH"/>
</dbReference>
<dbReference type="SUPFAM" id="SSF52172">
    <property type="entry name" value="CheY-like"/>
    <property type="match status" value="1"/>
</dbReference>
<evidence type="ECO:0000259" key="10">
    <source>
        <dbReference type="PROSITE" id="PS50110"/>
    </source>
</evidence>
<evidence type="ECO:0000256" key="3">
    <source>
        <dbReference type="ARBA" id="ARBA00022553"/>
    </source>
</evidence>
<dbReference type="PANTHER" id="PTHR42713">
    <property type="entry name" value="HISTIDINE KINASE-RELATED"/>
    <property type="match status" value="1"/>
</dbReference>
<dbReference type="SUPFAM" id="SSF46689">
    <property type="entry name" value="Homeodomain-like"/>
    <property type="match status" value="2"/>
</dbReference>
<evidence type="ECO:0000313" key="11">
    <source>
        <dbReference type="EMBL" id="GIP15556.1"/>
    </source>
</evidence>
<feature type="domain" description="Response regulatory" evidence="10">
    <location>
        <begin position="3"/>
        <end position="120"/>
    </location>
</feature>